<evidence type="ECO:0000313" key="7">
    <source>
        <dbReference type="Proteomes" id="UP000253498"/>
    </source>
</evidence>
<dbReference type="RefSeq" id="WP_113792823.1">
    <property type="nucleotide sequence ID" value="NZ_JBFCRC010000008.1"/>
</dbReference>
<proteinExistence type="inferred from homology"/>
<evidence type="ECO:0000259" key="5">
    <source>
        <dbReference type="Pfam" id="PF13476"/>
    </source>
</evidence>
<feature type="coiled-coil region" evidence="4">
    <location>
        <begin position="353"/>
        <end position="431"/>
    </location>
</feature>
<dbReference type="InterPro" id="IPR038729">
    <property type="entry name" value="Rad50/SbcC_AAA"/>
</dbReference>
<sequence length="432" mass="50667">MSLKLKGIKIDSFRAFERQKYFDCVNPVFNEISNLIVLYAPNGTGKTSFFDAIEWSLTGEISRLNENKNVRDIASQERKYILKNKYSSAEVGSVELAFDDGSFYALTTKRLNGKQTTDYVEGNKIKKTVDLTAKELKILRQKNLLTHNQIDAFLRSQSAEGRYDALSNFWDKENVSEDYKNLVLFVNEMNKVLGQQETKMNQLTKEIEKLESNAKIWQTINRLKENYAKLNGKNSKKDPLLKNQLGLQELYIESNKLKSNNQIKLNQFEEERQQLENLITMTQEYRQIPQQIEWSEKQVADVNEKLAHLTEIETIEEKKKALFDEKIDLSNHLKRCNFLINHEADFQALEMAEQNSNREINEWINQRKKCEQALITLQKEHQEQEVTLSECQNKRALRTNQLTEIKELNSYSDIKAKRQLLDHEIKQQKKKK</sequence>
<protein>
    <recommendedName>
        <fullName evidence="3">Nuclease SbcCD subunit C</fullName>
    </recommendedName>
</protein>
<keyword evidence="4" id="KW-0175">Coiled coil</keyword>
<evidence type="ECO:0000256" key="2">
    <source>
        <dbReference type="ARBA" id="ARBA00011322"/>
    </source>
</evidence>
<dbReference type="Gene3D" id="3.40.50.300">
    <property type="entry name" value="P-loop containing nucleotide triphosphate hydrolases"/>
    <property type="match status" value="1"/>
</dbReference>
<evidence type="ECO:0000313" key="6">
    <source>
        <dbReference type="EMBL" id="RBT70979.1"/>
    </source>
</evidence>
<dbReference type="Pfam" id="PF13476">
    <property type="entry name" value="AAA_23"/>
    <property type="match status" value="1"/>
</dbReference>
<comment type="subunit">
    <text evidence="2">Heterodimer of SbcC and SbcD.</text>
</comment>
<feature type="domain" description="Rad50/SbcC-type AAA" evidence="5">
    <location>
        <begin position="8"/>
        <end position="228"/>
    </location>
</feature>
<accession>A0AB37IRE2</accession>
<comment type="caution">
    <text evidence="6">The sequence shown here is derived from an EMBL/GenBank/DDBJ whole genome shotgun (WGS) entry which is preliminary data.</text>
</comment>
<dbReference type="PANTHER" id="PTHR32114:SF2">
    <property type="entry name" value="ABC TRANSPORTER ABCH.3"/>
    <property type="match status" value="1"/>
</dbReference>
<dbReference type="GO" id="GO:0016887">
    <property type="term" value="F:ATP hydrolysis activity"/>
    <property type="evidence" value="ECO:0007669"/>
    <property type="project" value="InterPro"/>
</dbReference>
<dbReference type="Proteomes" id="UP000253498">
    <property type="component" value="Unassembled WGS sequence"/>
</dbReference>
<dbReference type="AlphaFoldDB" id="A0AB37IRE2"/>
<dbReference type="EMBL" id="LESJ01000001">
    <property type="protein sequence ID" value="RBT70979.1"/>
    <property type="molecule type" value="Genomic_DNA"/>
</dbReference>
<dbReference type="SUPFAM" id="SSF52540">
    <property type="entry name" value="P-loop containing nucleoside triphosphate hydrolases"/>
    <property type="match status" value="1"/>
</dbReference>
<dbReference type="InterPro" id="IPR027417">
    <property type="entry name" value="P-loop_NTPase"/>
</dbReference>
<dbReference type="PANTHER" id="PTHR32114">
    <property type="entry name" value="ABC TRANSPORTER ABCH.3"/>
    <property type="match status" value="1"/>
</dbReference>
<gene>
    <name evidence="6" type="ORF">EB03_00012</name>
</gene>
<dbReference type="GO" id="GO:0006302">
    <property type="term" value="P:double-strand break repair"/>
    <property type="evidence" value="ECO:0007669"/>
    <property type="project" value="InterPro"/>
</dbReference>
<comment type="similarity">
    <text evidence="1">Belongs to the SMC family. SbcC subfamily.</text>
</comment>
<feature type="coiled-coil region" evidence="4">
    <location>
        <begin position="258"/>
        <end position="285"/>
    </location>
</feature>
<organism evidence="6 7">
    <name type="scientific">Enterococcus hirae</name>
    <dbReference type="NCBI Taxonomy" id="1354"/>
    <lineage>
        <taxon>Bacteria</taxon>
        <taxon>Bacillati</taxon>
        <taxon>Bacillota</taxon>
        <taxon>Bacilli</taxon>
        <taxon>Lactobacillales</taxon>
        <taxon>Enterococcaceae</taxon>
        <taxon>Enterococcus</taxon>
    </lineage>
</organism>
<evidence type="ECO:0000256" key="3">
    <source>
        <dbReference type="ARBA" id="ARBA00013368"/>
    </source>
</evidence>
<evidence type="ECO:0000256" key="4">
    <source>
        <dbReference type="SAM" id="Coils"/>
    </source>
</evidence>
<feature type="coiled-coil region" evidence="4">
    <location>
        <begin position="186"/>
        <end position="220"/>
    </location>
</feature>
<evidence type="ECO:0000256" key="1">
    <source>
        <dbReference type="ARBA" id="ARBA00006930"/>
    </source>
</evidence>
<name>A0AB37IRE2_ENTHR</name>
<reference evidence="6 7" key="1">
    <citation type="submission" date="2015-06" db="EMBL/GenBank/DDBJ databases">
        <title>The Genome Sequence of Enterococcus hirae 88EA1.</title>
        <authorList>
            <consortium name="The Broad Institute Genomics Platform"/>
            <consortium name="The Broad Institute Genome Sequencing Center for Infectious Disease"/>
            <person name="Earl A.M."/>
            <person name="Van Tyne D."/>
            <person name="Lebreton F."/>
            <person name="Saavedra J.T."/>
            <person name="Gilmore M.S."/>
            <person name="Manson McGuire A."/>
            <person name="Clock S."/>
            <person name="Crupain M."/>
            <person name="Rangan U."/>
            <person name="Young S."/>
            <person name="Abouelleil A."/>
            <person name="Cao P."/>
            <person name="Chapman S.B."/>
            <person name="Griggs A."/>
            <person name="Priest M."/>
            <person name="Shea T."/>
            <person name="Wortman J."/>
            <person name="Nusbaum C."/>
            <person name="Birren B."/>
        </authorList>
    </citation>
    <scope>NUCLEOTIDE SEQUENCE [LARGE SCALE GENOMIC DNA]</scope>
    <source>
        <strain evidence="6 7">88EA1</strain>
    </source>
</reference>